<keyword evidence="1" id="KW-0548">Nucleotidyltransferase</keyword>
<proteinExistence type="predicted"/>
<evidence type="ECO:0000313" key="2">
    <source>
        <dbReference type="Proteomes" id="UP001156601"/>
    </source>
</evidence>
<dbReference type="PANTHER" id="PTHR39327">
    <property type="match status" value="1"/>
</dbReference>
<sequence length="203" mass="23532">MLIAQYGLSKINFNEKLFEAMKSKYGDDAEGRAREWQALINEHMNEELEEQLFAVNKFFNQHEFVNDVSQWGASDYWATPTEFIGHNAGDCEDFVIAKYFTLLEMGVSNDKLRLMYVTATRPTRQAHMVLAYYEQPNSVPLVLDNINRRILPASKRRDLIPIFSFNGDGLWLAKSQGRGRKVQKGGQNSMWVDLNKRMQEELK</sequence>
<organism evidence="1 2">
    <name type="scientific">Agaribacter marinus</name>
    <dbReference type="NCBI Taxonomy" id="1431249"/>
    <lineage>
        <taxon>Bacteria</taxon>
        <taxon>Pseudomonadati</taxon>
        <taxon>Pseudomonadota</taxon>
        <taxon>Gammaproteobacteria</taxon>
        <taxon>Alteromonadales</taxon>
        <taxon>Alteromonadaceae</taxon>
        <taxon>Agaribacter</taxon>
    </lineage>
</organism>
<reference evidence="1" key="2">
    <citation type="submission" date="2023-01" db="EMBL/GenBank/DDBJ databases">
        <title>Draft genome sequence of Agaribacter marinus strain NBRC 110023.</title>
        <authorList>
            <person name="Sun Q."/>
            <person name="Mori K."/>
        </authorList>
    </citation>
    <scope>NUCLEOTIDE SEQUENCE</scope>
    <source>
        <strain evidence="1">NBRC 110023</strain>
    </source>
</reference>
<keyword evidence="2" id="KW-1185">Reference proteome</keyword>
<dbReference type="AlphaFoldDB" id="A0AA37T0X7"/>
<accession>A0AA37T0X7</accession>
<dbReference type="InterPro" id="IPR010319">
    <property type="entry name" value="Transglutaminase-like_Cys_pept"/>
</dbReference>
<name>A0AA37T0X7_9ALTE</name>
<dbReference type="Gene3D" id="3.10.620.30">
    <property type="match status" value="1"/>
</dbReference>
<gene>
    <name evidence="1" type="ORF">GCM10007852_37850</name>
</gene>
<dbReference type="RefSeq" id="WP_284219296.1">
    <property type="nucleotide sequence ID" value="NZ_BSOT01000019.1"/>
</dbReference>
<dbReference type="EMBL" id="BSOT01000019">
    <property type="protein sequence ID" value="GLR72877.1"/>
    <property type="molecule type" value="Genomic_DNA"/>
</dbReference>
<dbReference type="PANTHER" id="PTHR39327:SF1">
    <property type="entry name" value="BLR5470 PROTEIN"/>
    <property type="match status" value="1"/>
</dbReference>
<dbReference type="Proteomes" id="UP001156601">
    <property type="component" value="Unassembled WGS sequence"/>
</dbReference>
<comment type="caution">
    <text evidence="1">The sequence shown here is derived from an EMBL/GenBank/DDBJ whole genome shotgun (WGS) entry which is preliminary data.</text>
</comment>
<dbReference type="GO" id="GO:0016779">
    <property type="term" value="F:nucleotidyltransferase activity"/>
    <property type="evidence" value="ECO:0007669"/>
    <property type="project" value="UniProtKB-KW"/>
</dbReference>
<reference evidence="1" key="1">
    <citation type="journal article" date="2014" name="Int. J. Syst. Evol. Microbiol.">
        <title>Complete genome sequence of Corynebacterium casei LMG S-19264T (=DSM 44701T), isolated from a smear-ripened cheese.</title>
        <authorList>
            <consortium name="US DOE Joint Genome Institute (JGI-PGF)"/>
            <person name="Walter F."/>
            <person name="Albersmeier A."/>
            <person name="Kalinowski J."/>
            <person name="Ruckert C."/>
        </authorList>
    </citation>
    <scope>NUCLEOTIDE SEQUENCE</scope>
    <source>
        <strain evidence="1">NBRC 110023</strain>
    </source>
</reference>
<protein>
    <submittedName>
        <fullName evidence="1">Sulfate adenylyltransferase</fullName>
    </submittedName>
</protein>
<evidence type="ECO:0000313" key="1">
    <source>
        <dbReference type="EMBL" id="GLR72877.1"/>
    </source>
</evidence>
<dbReference type="Pfam" id="PF06035">
    <property type="entry name" value="Peptidase_C93"/>
    <property type="match status" value="1"/>
</dbReference>
<keyword evidence="1" id="KW-0808">Transferase</keyword>